<dbReference type="RefSeq" id="WP_115306201.1">
    <property type="nucleotide sequence ID" value="NZ_UHIC01000003.1"/>
</dbReference>
<accession>A0A380RAN9</accession>
<dbReference type="AlphaFoldDB" id="A0A380RAN9"/>
<name>A0A380RAN9_9GAMM</name>
<evidence type="ECO:0000313" key="2">
    <source>
        <dbReference type="Proteomes" id="UP000254601"/>
    </source>
</evidence>
<gene>
    <name evidence="1" type="ORF">NCTC13337_02746</name>
</gene>
<proteinExistence type="predicted"/>
<organism evidence="1 2">
    <name type="scientific">Suttonella ornithocola</name>
    <dbReference type="NCBI Taxonomy" id="279832"/>
    <lineage>
        <taxon>Bacteria</taxon>
        <taxon>Pseudomonadati</taxon>
        <taxon>Pseudomonadota</taxon>
        <taxon>Gammaproteobacteria</taxon>
        <taxon>Cardiobacteriales</taxon>
        <taxon>Cardiobacteriaceae</taxon>
        <taxon>Suttonella</taxon>
    </lineage>
</organism>
<dbReference type="Proteomes" id="UP000254601">
    <property type="component" value="Unassembled WGS sequence"/>
</dbReference>
<reference evidence="1 2" key="1">
    <citation type="submission" date="2018-06" db="EMBL/GenBank/DDBJ databases">
        <authorList>
            <consortium name="Pathogen Informatics"/>
            <person name="Doyle S."/>
        </authorList>
    </citation>
    <scope>NUCLEOTIDE SEQUENCE [LARGE SCALE GENOMIC DNA]</scope>
    <source>
        <strain evidence="1 2">NCTC13337</strain>
    </source>
</reference>
<dbReference type="OrthoDB" id="109844at2"/>
<sequence length="90" mass="10162">MRLNKLLLPVDAQQISKKHARYYYWRGGSKIILERLGIKENDDGSYTISAVSHDAQKEAVTDKGATRVQAPVITRHSKPQVYAPQLTLAR</sequence>
<protein>
    <submittedName>
        <fullName evidence="1">Uncharacterized protein</fullName>
    </submittedName>
</protein>
<keyword evidence="2" id="KW-1185">Reference proteome</keyword>
<dbReference type="EMBL" id="UHIC01000003">
    <property type="protein sequence ID" value="SUQ09747.1"/>
    <property type="molecule type" value="Genomic_DNA"/>
</dbReference>
<evidence type="ECO:0000313" key="1">
    <source>
        <dbReference type="EMBL" id="SUQ09747.1"/>
    </source>
</evidence>